<feature type="non-terminal residue" evidence="2">
    <location>
        <position position="38"/>
    </location>
</feature>
<name>X1G9U9_9ZZZZ</name>
<keyword evidence="1" id="KW-1133">Transmembrane helix</keyword>
<gene>
    <name evidence="2" type="ORF">S03H2_13582</name>
</gene>
<evidence type="ECO:0000256" key="1">
    <source>
        <dbReference type="SAM" id="Phobius"/>
    </source>
</evidence>
<feature type="transmembrane region" description="Helical" evidence="1">
    <location>
        <begin position="7"/>
        <end position="29"/>
    </location>
</feature>
<protein>
    <submittedName>
        <fullName evidence="2">Uncharacterized protein</fullName>
    </submittedName>
</protein>
<keyword evidence="1" id="KW-0472">Membrane</keyword>
<proteinExistence type="predicted"/>
<comment type="caution">
    <text evidence="2">The sequence shown here is derived from an EMBL/GenBank/DDBJ whole genome shotgun (WGS) entry which is preliminary data.</text>
</comment>
<organism evidence="2">
    <name type="scientific">marine sediment metagenome</name>
    <dbReference type="NCBI Taxonomy" id="412755"/>
    <lineage>
        <taxon>unclassified sequences</taxon>
        <taxon>metagenomes</taxon>
        <taxon>ecological metagenomes</taxon>
    </lineage>
</organism>
<dbReference type="EMBL" id="BARU01006891">
    <property type="protein sequence ID" value="GAH38359.1"/>
    <property type="molecule type" value="Genomic_DNA"/>
</dbReference>
<keyword evidence="1" id="KW-0812">Transmembrane</keyword>
<sequence>MNKSGQLLIFGVMMFVMAFIVAVMLSGTVKEFTDTARV</sequence>
<reference evidence="2" key="1">
    <citation type="journal article" date="2014" name="Front. Microbiol.">
        <title>High frequency of phylogenetically diverse reductive dehalogenase-homologous genes in deep subseafloor sedimentary metagenomes.</title>
        <authorList>
            <person name="Kawai M."/>
            <person name="Futagami T."/>
            <person name="Toyoda A."/>
            <person name="Takaki Y."/>
            <person name="Nishi S."/>
            <person name="Hori S."/>
            <person name="Arai W."/>
            <person name="Tsubouchi T."/>
            <person name="Morono Y."/>
            <person name="Uchiyama I."/>
            <person name="Ito T."/>
            <person name="Fujiyama A."/>
            <person name="Inagaki F."/>
            <person name="Takami H."/>
        </authorList>
    </citation>
    <scope>NUCLEOTIDE SEQUENCE</scope>
    <source>
        <strain evidence="2">Expedition CK06-06</strain>
    </source>
</reference>
<dbReference type="AlphaFoldDB" id="X1G9U9"/>
<accession>X1G9U9</accession>
<evidence type="ECO:0000313" key="2">
    <source>
        <dbReference type="EMBL" id="GAH38359.1"/>
    </source>
</evidence>